<dbReference type="GO" id="GO:0004674">
    <property type="term" value="F:protein serine/threonine kinase activity"/>
    <property type="evidence" value="ECO:0007669"/>
    <property type="project" value="UniProtKB-KW"/>
</dbReference>
<evidence type="ECO:0000256" key="3">
    <source>
        <dbReference type="ARBA" id="ARBA00022527"/>
    </source>
</evidence>
<dbReference type="AlphaFoldDB" id="E2AVW1"/>
<feature type="domain" description="Protein kinase" evidence="17">
    <location>
        <begin position="388"/>
        <end position="636"/>
    </location>
</feature>
<dbReference type="PROSITE" id="PS51285">
    <property type="entry name" value="AGC_KINASE_CTER"/>
    <property type="match status" value="1"/>
</dbReference>
<dbReference type="Gene3D" id="3.30.200.20">
    <property type="entry name" value="Phosphorylase Kinase, domain 1"/>
    <property type="match status" value="2"/>
</dbReference>
<dbReference type="InterPro" id="IPR008271">
    <property type="entry name" value="Ser/Thr_kinase_AS"/>
</dbReference>
<dbReference type="InterPro" id="IPR016239">
    <property type="entry name" value="Ribosomal_S6_kinase_II"/>
</dbReference>
<keyword evidence="20" id="KW-1185">Reference proteome</keyword>
<feature type="active site" description="Proton acceptor" evidence="13">
    <location>
        <position position="501"/>
    </location>
</feature>
<dbReference type="PROSITE" id="PS00108">
    <property type="entry name" value="PROTEIN_KINASE_ST"/>
    <property type="match status" value="2"/>
</dbReference>
<evidence type="ECO:0000259" key="18">
    <source>
        <dbReference type="PROSITE" id="PS51285"/>
    </source>
</evidence>
<keyword evidence="9 12" id="KW-0067">ATP-binding</keyword>
<dbReference type="FunFam" id="1.10.510.10:FF:000157">
    <property type="entry name" value="Ribosomal protein S6 kinase"/>
    <property type="match status" value="1"/>
</dbReference>
<proteinExistence type="inferred from homology"/>
<dbReference type="InterPro" id="IPR000961">
    <property type="entry name" value="AGC-kinase_C"/>
</dbReference>
<dbReference type="EMBL" id="GL443213">
    <property type="protein sequence ID" value="EFN62383.1"/>
    <property type="molecule type" value="Genomic_DNA"/>
</dbReference>
<dbReference type="GO" id="GO:0035556">
    <property type="term" value="P:intracellular signal transduction"/>
    <property type="evidence" value="ECO:0007669"/>
    <property type="project" value="InterPro"/>
</dbReference>
<dbReference type="Proteomes" id="UP000000311">
    <property type="component" value="Unassembled WGS sequence"/>
</dbReference>
<comment type="catalytic activity">
    <reaction evidence="10 12">
        <text>L-threonyl-[protein] + ATP = O-phospho-L-threonyl-[protein] + ADP + H(+)</text>
        <dbReference type="Rhea" id="RHEA:46608"/>
        <dbReference type="Rhea" id="RHEA-COMP:11060"/>
        <dbReference type="Rhea" id="RHEA-COMP:11605"/>
        <dbReference type="ChEBI" id="CHEBI:15378"/>
        <dbReference type="ChEBI" id="CHEBI:30013"/>
        <dbReference type="ChEBI" id="CHEBI:30616"/>
        <dbReference type="ChEBI" id="CHEBI:61977"/>
        <dbReference type="ChEBI" id="CHEBI:456216"/>
        <dbReference type="EC" id="2.7.11.1"/>
    </reaction>
</comment>
<feature type="compositionally biased region" description="Polar residues" evidence="16">
    <location>
        <begin position="811"/>
        <end position="837"/>
    </location>
</feature>
<feature type="binding site" evidence="14 15">
    <location>
        <position position="36"/>
    </location>
    <ligand>
        <name>ATP</name>
        <dbReference type="ChEBI" id="CHEBI:30616"/>
    </ligand>
</feature>
<dbReference type="EC" id="2.7.11.1" evidence="12"/>
<dbReference type="InterPro" id="IPR017441">
    <property type="entry name" value="Protein_kinase_ATP_BS"/>
</dbReference>
<evidence type="ECO:0000256" key="5">
    <source>
        <dbReference type="ARBA" id="ARBA00022679"/>
    </source>
</evidence>
<evidence type="ECO:0000256" key="9">
    <source>
        <dbReference type="ARBA" id="ARBA00022840"/>
    </source>
</evidence>
<feature type="compositionally biased region" description="Basic and acidic residues" evidence="16">
    <location>
        <begin position="667"/>
        <end position="682"/>
    </location>
</feature>
<dbReference type="InterPro" id="IPR000719">
    <property type="entry name" value="Prot_kinase_dom"/>
</dbReference>
<comment type="catalytic activity">
    <reaction evidence="11 12">
        <text>L-seryl-[protein] + ATP = O-phospho-L-seryl-[protein] + ADP + H(+)</text>
        <dbReference type="Rhea" id="RHEA:17989"/>
        <dbReference type="Rhea" id="RHEA-COMP:9863"/>
        <dbReference type="Rhea" id="RHEA-COMP:11604"/>
        <dbReference type="ChEBI" id="CHEBI:15378"/>
        <dbReference type="ChEBI" id="CHEBI:29999"/>
        <dbReference type="ChEBI" id="CHEBI:30616"/>
        <dbReference type="ChEBI" id="CHEBI:83421"/>
        <dbReference type="ChEBI" id="CHEBI:456216"/>
        <dbReference type="EC" id="2.7.11.1"/>
    </reaction>
</comment>
<dbReference type="SUPFAM" id="SSF56112">
    <property type="entry name" value="Protein kinase-like (PK-like)"/>
    <property type="match status" value="2"/>
</dbReference>
<evidence type="ECO:0000256" key="7">
    <source>
        <dbReference type="ARBA" id="ARBA00022741"/>
    </source>
</evidence>
<dbReference type="PROSITE" id="PS00107">
    <property type="entry name" value="PROTEIN_KINASE_ATP"/>
    <property type="match status" value="2"/>
</dbReference>
<reference evidence="19 20" key="1">
    <citation type="journal article" date="2010" name="Science">
        <title>Genomic comparison of the ants Camponotus floridanus and Harpegnathos saltator.</title>
        <authorList>
            <person name="Bonasio R."/>
            <person name="Zhang G."/>
            <person name="Ye C."/>
            <person name="Mutti N.S."/>
            <person name="Fang X."/>
            <person name="Qin N."/>
            <person name="Donahue G."/>
            <person name="Yang P."/>
            <person name="Li Q."/>
            <person name="Li C."/>
            <person name="Zhang P."/>
            <person name="Huang Z."/>
            <person name="Berger S.L."/>
            <person name="Reinberg D."/>
            <person name="Wang J."/>
            <person name="Liebig J."/>
        </authorList>
    </citation>
    <scope>NUCLEOTIDE SEQUENCE [LARGE SCALE GENOMIC DNA]</scope>
    <source>
        <strain evidence="20">C129</strain>
    </source>
</reference>
<feature type="region of interest" description="Disordered" evidence="16">
    <location>
        <begin position="763"/>
        <end position="859"/>
    </location>
</feature>
<dbReference type="PANTHER" id="PTHR24351">
    <property type="entry name" value="RIBOSOMAL PROTEIN S6 KINASE"/>
    <property type="match status" value="1"/>
</dbReference>
<name>E2AVW1_CAMFO</name>
<dbReference type="InParanoid" id="E2AVW1"/>
<dbReference type="Gene3D" id="1.10.510.10">
    <property type="entry name" value="Transferase(Phosphotransferase) domain 1"/>
    <property type="match status" value="2"/>
</dbReference>
<evidence type="ECO:0000256" key="6">
    <source>
        <dbReference type="ARBA" id="ARBA00022737"/>
    </source>
</evidence>
<keyword evidence="8 12" id="KW-0418">Kinase</keyword>
<keyword evidence="7 12" id="KW-0547">Nucleotide-binding</keyword>
<sequence>MTHFDILALLGTGAYGKVFLVRKRVGADAGQLYAMKVLQKAYITQKKKTTEHTKTERQILEAIRDSPFLITLYYAFQTNEKLCLILEYIAGGEMFTHLFYHERFSEDAVRFYVGEIILALERLHDLGIIYRDIKLENILLDKEGHLVLTDFGLSKEFLSHERDGNARTYSFCGTIEYMAPEVVRGGSTGHDIAVDWWSVGVLTYELLTGSSPFTLNGEKTQQEISRRILRNDPLSQPSYLSDEVWDFITRLLVKDPRRRLGGGPRDAKDLKEHPFFNAAPGFTWEALENKRIKPPIVPKIAHELDTSNFSDEFTKTDITLDSPAIIDNNIDNNSDKHFRGYSYVAPSILFSDNAISRDIFGDVQRPSLSTLYAIRFEESTFFQTYELNLKSPPLGDGSFSICLRCRHRSTRQEYAVKIISRMVDSLREENLMRACQHHPNVVKQIEVHHDRLHTYIVMELLTGGELSQRQRAFSELQAKQIMRQLTSAVRYMHDCGIVHRDLKPENIVFVDKSENSPVKIVDFGFARIKNSCDELLRTPCCTLPYAAPEVIAKKGYDESCDMWSLGTILYFMLSRDQPFRVNSPAIANRIRTGTIDFDGEAWSHVSTSAVQVMKGLLTVEPNNRLTARNLKYHPWMTNDGPLLPATPIVDVNHVDYAMASNSTSSATEREGFRLREVGDAKLAKRRKHKCSTSSSSSRPSSSSSSPMSSIQLRPPSTMVNTANNTSTSSPSVFDFSEEAIEYLTSSSSDNSNSPISYSLLQKRAMKHAKHNLESSSPQKKGRHRHDVDSENSSSSSNGPMTRSRKRKLEQMVNTSGDASSDISVESYESPSQITQDETSVHRKHKANKRPKRLPTIIVE</sequence>
<feature type="binding site" evidence="14">
    <location>
        <begin position="10"/>
        <end position="18"/>
    </location>
    <ligand>
        <name>ATP</name>
        <dbReference type="ChEBI" id="CHEBI:30616"/>
    </ligand>
</feature>
<feature type="compositionally biased region" description="Low complexity" evidence="16">
    <location>
        <begin position="691"/>
        <end position="709"/>
    </location>
</feature>
<keyword evidence="5 12" id="KW-0808">Transferase</keyword>
<dbReference type="OrthoDB" id="63267at2759"/>
<evidence type="ECO:0000256" key="13">
    <source>
        <dbReference type="PIRSR" id="PIRSR000606-50"/>
    </source>
</evidence>
<feature type="compositionally biased region" description="Low complexity" evidence="16">
    <location>
        <begin position="716"/>
        <end position="731"/>
    </location>
</feature>
<dbReference type="InterPro" id="IPR011009">
    <property type="entry name" value="Kinase-like_dom_sf"/>
</dbReference>
<evidence type="ECO:0000256" key="10">
    <source>
        <dbReference type="ARBA" id="ARBA00047899"/>
    </source>
</evidence>
<evidence type="ECO:0000313" key="20">
    <source>
        <dbReference type="Proteomes" id="UP000000311"/>
    </source>
</evidence>
<evidence type="ECO:0000256" key="4">
    <source>
        <dbReference type="ARBA" id="ARBA00022553"/>
    </source>
</evidence>
<dbReference type="GO" id="GO:0005524">
    <property type="term" value="F:ATP binding"/>
    <property type="evidence" value="ECO:0007669"/>
    <property type="project" value="UniProtKB-UniRule"/>
</dbReference>
<evidence type="ECO:0000256" key="15">
    <source>
        <dbReference type="PROSITE-ProRule" id="PRU10141"/>
    </source>
</evidence>
<keyword evidence="3 12" id="KW-0723">Serine/threonine-protein kinase</keyword>
<comment type="similarity">
    <text evidence="2 12">Belongs to the protein kinase superfamily. AGC Ser/Thr protein kinase family. S6 kinase subfamily.</text>
</comment>
<dbReference type="SMART" id="SM00133">
    <property type="entry name" value="S_TK_X"/>
    <property type="match status" value="1"/>
</dbReference>
<accession>E2AVW1</accession>
<evidence type="ECO:0000256" key="1">
    <source>
        <dbReference type="ARBA" id="ARBA00001946"/>
    </source>
</evidence>
<dbReference type="FunFam" id="3.30.200.20:FF:000686">
    <property type="entry name" value="Ribosomal protein S6 kinase"/>
    <property type="match status" value="1"/>
</dbReference>
<evidence type="ECO:0000259" key="17">
    <source>
        <dbReference type="PROSITE" id="PS50011"/>
    </source>
</evidence>
<keyword evidence="6" id="KW-0677">Repeat</keyword>
<dbReference type="GO" id="GO:0106310">
    <property type="term" value="F:protein serine kinase activity"/>
    <property type="evidence" value="ECO:0007669"/>
    <property type="project" value="RHEA"/>
</dbReference>
<dbReference type="PROSITE" id="PS50011">
    <property type="entry name" value="PROTEIN_KINASE_DOM"/>
    <property type="match status" value="2"/>
</dbReference>
<dbReference type="OMA" id="VEMIYAF"/>
<dbReference type="FunFam" id="1.10.510.10:FF:000109">
    <property type="entry name" value="Ribosomal protein S6 kinase"/>
    <property type="match status" value="1"/>
</dbReference>
<feature type="compositionally biased region" description="Basic residues" evidence="16">
    <location>
        <begin position="841"/>
        <end position="852"/>
    </location>
</feature>
<evidence type="ECO:0000256" key="12">
    <source>
        <dbReference type="PIRNR" id="PIRNR000606"/>
    </source>
</evidence>
<gene>
    <name evidence="19" type="ORF">EAG_01573</name>
</gene>
<evidence type="ECO:0000256" key="14">
    <source>
        <dbReference type="PIRSR" id="PIRSR000606-51"/>
    </source>
</evidence>
<feature type="domain" description="AGC-kinase C-terminal" evidence="18">
    <location>
        <begin position="280"/>
        <end position="353"/>
    </location>
</feature>
<comment type="cofactor">
    <cofactor evidence="1 12">
        <name>Mg(2+)</name>
        <dbReference type="ChEBI" id="CHEBI:18420"/>
    </cofactor>
</comment>
<evidence type="ECO:0000256" key="8">
    <source>
        <dbReference type="ARBA" id="ARBA00022777"/>
    </source>
</evidence>
<feature type="binding site" evidence="14">
    <location>
        <begin position="394"/>
        <end position="402"/>
    </location>
    <ligand>
        <name>ATP</name>
        <dbReference type="ChEBI" id="CHEBI:30616"/>
    </ligand>
</feature>
<feature type="active site" description="Proton acceptor" evidence="13">
    <location>
        <position position="132"/>
    </location>
</feature>
<dbReference type="Pfam" id="PF00433">
    <property type="entry name" value="Pkinase_C"/>
    <property type="match status" value="1"/>
</dbReference>
<evidence type="ECO:0000256" key="11">
    <source>
        <dbReference type="ARBA" id="ARBA00048679"/>
    </source>
</evidence>
<dbReference type="FunCoup" id="E2AVW1">
    <property type="interactions" value="956"/>
</dbReference>
<dbReference type="GO" id="GO:0000287">
    <property type="term" value="F:magnesium ion binding"/>
    <property type="evidence" value="ECO:0007669"/>
    <property type="project" value="InterPro"/>
</dbReference>
<dbReference type="STRING" id="104421.E2AVW1"/>
<evidence type="ECO:0000313" key="19">
    <source>
        <dbReference type="EMBL" id="EFN62383.1"/>
    </source>
</evidence>
<dbReference type="SMART" id="SM00220">
    <property type="entry name" value="S_TKc"/>
    <property type="match status" value="2"/>
</dbReference>
<dbReference type="InterPro" id="IPR017892">
    <property type="entry name" value="Pkinase_C"/>
</dbReference>
<protein>
    <recommendedName>
        <fullName evidence="12">Ribosomal protein S6 kinase</fullName>
        <ecNumber evidence="12">2.7.11.1</ecNumber>
    </recommendedName>
</protein>
<dbReference type="PIRSF" id="PIRSF000606">
    <property type="entry name" value="Ribsml_S6_kin_2"/>
    <property type="match status" value="1"/>
</dbReference>
<evidence type="ECO:0000256" key="16">
    <source>
        <dbReference type="SAM" id="MobiDB-lite"/>
    </source>
</evidence>
<feature type="binding site" evidence="14 15">
    <location>
        <position position="417"/>
    </location>
    <ligand>
        <name>ATP</name>
        <dbReference type="ChEBI" id="CHEBI:30616"/>
    </ligand>
</feature>
<organism evidence="20">
    <name type="scientific">Camponotus floridanus</name>
    <name type="common">Florida carpenter ant</name>
    <dbReference type="NCBI Taxonomy" id="104421"/>
    <lineage>
        <taxon>Eukaryota</taxon>
        <taxon>Metazoa</taxon>
        <taxon>Ecdysozoa</taxon>
        <taxon>Arthropoda</taxon>
        <taxon>Hexapoda</taxon>
        <taxon>Insecta</taxon>
        <taxon>Pterygota</taxon>
        <taxon>Neoptera</taxon>
        <taxon>Endopterygota</taxon>
        <taxon>Hymenoptera</taxon>
        <taxon>Apocrita</taxon>
        <taxon>Aculeata</taxon>
        <taxon>Formicoidea</taxon>
        <taxon>Formicidae</taxon>
        <taxon>Formicinae</taxon>
        <taxon>Camponotus</taxon>
    </lineage>
</organism>
<feature type="region of interest" description="Disordered" evidence="16">
    <location>
        <begin position="665"/>
        <end position="731"/>
    </location>
</feature>
<dbReference type="Pfam" id="PF00069">
    <property type="entry name" value="Pkinase"/>
    <property type="match status" value="2"/>
</dbReference>
<evidence type="ECO:0000256" key="2">
    <source>
        <dbReference type="ARBA" id="ARBA00009804"/>
    </source>
</evidence>
<feature type="domain" description="Protein kinase" evidence="17">
    <location>
        <begin position="4"/>
        <end position="276"/>
    </location>
</feature>
<keyword evidence="4" id="KW-0597">Phosphoprotein</keyword>